<evidence type="ECO:0000313" key="3">
    <source>
        <dbReference type="Proteomes" id="UP001194729"/>
    </source>
</evidence>
<keyword evidence="3" id="KW-1185">Reference proteome</keyword>
<evidence type="ECO:0000256" key="1">
    <source>
        <dbReference type="SAM" id="Phobius"/>
    </source>
</evidence>
<keyword evidence="1" id="KW-0472">Membrane</keyword>
<evidence type="ECO:0008006" key="4">
    <source>
        <dbReference type="Google" id="ProtNLM"/>
    </source>
</evidence>
<gene>
    <name evidence="2" type="ORF">FNJ87_08380</name>
</gene>
<dbReference type="EMBL" id="JADKYU010000432">
    <property type="protein sequence ID" value="MBF4984339.1"/>
    <property type="molecule type" value="Genomic_DNA"/>
</dbReference>
<feature type="transmembrane region" description="Helical" evidence="1">
    <location>
        <begin position="188"/>
        <end position="206"/>
    </location>
</feature>
<organism evidence="2 3">
    <name type="scientific">Nonlabens mediterrranea</name>
    <dbReference type="NCBI Taxonomy" id="1419947"/>
    <lineage>
        <taxon>Bacteria</taxon>
        <taxon>Pseudomonadati</taxon>
        <taxon>Bacteroidota</taxon>
        <taxon>Flavobacteriia</taxon>
        <taxon>Flavobacteriales</taxon>
        <taxon>Flavobacteriaceae</taxon>
        <taxon>Nonlabens</taxon>
    </lineage>
</organism>
<proteinExistence type="predicted"/>
<accession>A0ABS0A647</accession>
<protein>
    <recommendedName>
        <fullName evidence="4">Chemotaxis methyl-accepting receptor HlyB-like 4HB MCP domain-containing protein</fullName>
    </recommendedName>
</protein>
<name>A0ABS0A647_9FLAO</name>
<evidence type="ECO:0000313" key="2">
    <source>
        <dbReference type="EMBL" id="MBF4984339.1"/>
    </source>
</evidence>
<keyword evidence="1" id="KW-0812">Transmembrane</keyword>
<dbReference type="Proteomes" id="UP001194729">
    <property type="component" value="Unassembled WGS sequence"/>
</dbReference>
<reference evidence="2 3" key="1">
    <citation type="submission" date="2020-11" db="EMBL/GenBank/DDBJ databases">
        <title>P. mediterranea TC4 genome.</title>
        <authorList>
            <person name="Molmeret M."/>
        </authorList>
    </citation>
    <scope>NUCLEOTIDE SEQUENCE [LARGE SCALE GENOMIC DNA]</scope>
    <source>
        <strain evidence="2 3">TC4</strain>
    </source>
</reference>
<sequence>MFKALTTSGRINITLGLLAVFLLILGTNRLDKRHFETAQSVVTSIYNDRVVAQDYIYKMNNLIHEKQHHYMQPSYTTNLNINKELDILINLFAGTELTANEDKTFQTFITNYELLKKKEETYFKKINEQSKLSSTGNSIYLIPFYEESEVLKSDLNNLAFIQVTESKNIIGIAQKSLNNNQLISSMEIYSLLVIGIIILVIIFYRIEKSKVVKDDLPS</sequence>
<keyword evidence="1" id="KW-1133">Transmembrane helix</keyword>
<comment type="caution">
    <text evidence="2">The sequence shown here is derived from an EMBL/GenBank/DDBJ whole genome shotgun (WGS) entry which is preliminary data.</text>
</comment>